<keyword evidence="9" id="KW-1185">Reference proteome</keyword>
<dbReference type="Proteomes" id="UP000547011">
    <property type="component" value="Unassembled WGS sequence"/>
</dbReference>
<organism evidence="8 9">
    <name type="scientific">Devosia subaequoris</name>
    <dbReference type="NCBI Taxonomy" id="395930"/>
    <lineage>
        <taxon>Bacteria</taxon>
        <taxon>Pseudomonadati</taxon>
        <taxon>Pseudomonadota</taxon>
        <taxon>Alphaproteobacteria</taxon>
        <taxon>Hyphomicrobiales</taxon>
        <taxon>Devosiaceae</taxon>
        <taxon>Devosia</taxon>
    </lineage>
</organism>
<dbReference type="PANTHER" id="PTHR30011">
    <property type="entry name" value="ALKANESULFONATE MONOOXYGENASE-RELATED"/>
    <property type="match status" value="1"/>
</dbReference>
<evidence type="ECO:0000256" key="6">
    <source>
        <dbReference type="PIRSR" id="PIRSR000337-1"/>
    </source>
</evidence>
<dbReference type="EMBL" id="JACIEW010000001">
    <property type="protein sequence ID" value="MBB4050634.1"/>
    <property type="molecule type" value="Genomic_DNA"/>
</dbReference>
<dbReference type="InterPro" id="IPR036661">
    <property type="entry name" value="Luciferase-like_sf"/>
</dbReference>
<dbReference type="Gene3D" id="3.20.20.30">
    <property type="entry name" value="Luciferase-like domain"/>
    <property type="match status" value="1"/>
</dbReference>
<evidence type="ECO:0000256" key="5">
    <source>
        <dbReference type="ARBA" id="ARBA00033748"/>
    </source>
</evidence>
<dbReference type="NCBIfam" id="TIGR03860">
    <property type="entry name" value="FMN_nitrolo"/>
    <property type="match status" value="1"/>
</dbReference>
<dbReference type="RefSeq" id="WP_183309427.1">
    <property type="nucleotide sequence ID" value="NZ_JACIEW010000001.1"/>
</dbReference>
<dbReference type="GO" id="GO:0016705">
    <property type="term" value="F:oxidoreductase activity, acting on paired donors, with incorporation or reduction of molecular oxygen"/>
    <property type="evidence" value="ECO:0007669"/>
    <property type="project" value="InterPro"/>
</dbReference>
<name>A0A7W6N9N9_9HYPH</name>
<evidence type="ECO:0000256" key="4">
    <source>
        <dbReference type="ARBA" id="ARBA00023033"/>
    </source>
</evidence>
<evidence type="ECO:0000256" key="2">
    <source>
        <dbReference type="ARBA" id="ARBA00022643"/>
    </source>
</evidence>
<dbReference type="PIRSF" id="PIRSF000337">
    <property type="entry name" value="NTA_MOA"/>
    <property type="match status" value="1"/>
</dbReference>
<feature type="binding site" evidence="6">
    <location>
        <position position="96"/>
    </location>
    <ligand>
        <name>FMN</name>
        <dbReference type="ChEBI" id="CHEBI:58210"/>
    </ligand>
</feature>
<protein>
    <submittedName>
        <fullName evidence="8">FMN-dependent oxidoreductase (Nitrilotriacetate monooxygenase family)</fullName>
    </submittedName>
</protein>
<sequence length="443" mass="47866">MRASRQRMGLNAVIFGLGSHEAGWRMPESNPLAATDPGYWLELARRAEEGGFDALFLGDVLALQQSADRHMSDAMDPLVILSAMAAVTSRIGLIGTASTSFDHPFHLARRFDSLDHISKGRAGWNIVTSSNPLEAYNFGLDAMPDHAERYARAADVTDATIALWNSWEADARIADKPSGRYLDPAKVQPINHDGAFVRSRGPLNVPRSPQGRPILAQAGASEAGRDFAARYADMVFTVQSDLADAQAFYRDMKARAVQHGRRPDSPLIYPGIVPVAAPTRQQAEHRLAQMNSFMVIEHVLAKLSEFLGTDLSKADLDALLPDTIGADAAQIQSSQSRVAVLVNIARKDDLTLRQLLMRLASGRGHLLAIGTGADIAATMQLWFENGAADGFNVMAPVMPADLQSFVDFVIPALVARGLFAVDHHPTLRQRLGLSSSDGSAGSI</sequence>
<comment type="caution">
    <text evidence="8">The sequence shown here is derived from an EMBL/GenBank/DDBJ whole genome shotgun (WGS) entry which is preliminary data.</text>
</comment>
<feature type="binding site" evidence="6">
    <location>
        <position position="59"/>
    </location>
    <ligand>
        <name>FMN</name>
        <dbReference type="ChEBI" id="CHEBI:58210"/>
    </ligand>
</feature>
<evidence type="ECO:0000313" key="9">
    <source>
        <dbReference type="Proteomes" id="UP000547011"/>
    </source>
</evidence>
<keyword evidence="3" id="KW-0560">Oxidoreductase</keyword>
<accession>A0A7W6N9N9</accession>
<reference evidence="8 9" key="1">
    <citation type="submission" date="2020-08" db="EMBL/GenBank/DDBJ databases">
        <title>Genomic Encyclopedia of Type Strains, Phase IV (KMG-IV): sequencing the most valuable type-strain genomes for metagenomic binning, comparative biology and taxonomic classification.</title>
        <authorList>
            <person name="Goeker M."/>
        </authorList>
    </citation>
    <scope>NUCLEOTIDE SEQUENCE [LARGE SCALE GENOMIC DNA]</scope>
    <source>
        <strain evidence="8 9">DSM 23447</strain>
    </source>
</reference>
<dbReference type="AlphaFoldDB" id="A0A7W6N9N9"/>
<dbReference type="Pfam" id="PF00296">
    <property type="entry name" value="Bac_luciferase"/>
    <property type="match status" value="1"/>
</dbReference>
<keyword evidence="1 6" id="KW-0285">Flavoprotein</keyword>
<evidence type="ECO:0000259" key="7">
    <source>
        <dbReference type="Pfam" id="PF00296"/>
    </source>
</evidence>
<feature type="domain" description="Luciferase-like" evidence="7">
    <location>
        <begin position="33"/>
        <end position="327"/>
    </location>
</feature>
<dbReference type="GO" id="GO:0004497">
    <property type="term" value="F:monooxygenase activity"/>
    <property type="evidence" value="ECO:0007669"/>
    <property type="project" value="UniProtKB-KW"/>
</dbReference>
<proteinExistence type="inferred from homology"/>
<feature type="binding site" evidence="6">
    <location>
        <position position="146"/>
    </location>
    <ligand>
        <name>FMN</name>
        <dbReference type="ChEBI" id="CHEBI:58210"/>
    </ligand>
</feature>
<evidence type="ECO:0000256" key="3">
    <source>
        <dbReference type="ARBA" id="ARBA00023002"/>
    </source>
</evidence>
<feature type="binding site" evidence="6">
    <location>
        <position position="150"/>
    </location>
    <ligand>
        <name>FMN</name>
        <dbReference type="ChEBI" id="CHEBI:58210"/>
    </ligand>
</feature>
<dbReference type="InterPro" id="IPR051260">
    <property type="entry name" value="Diverse_substr_monoxygenases"/>
</dbReference>
<dbReference type="SUPFAM" id="SSF51679">
    <property type="entry name" value="Bacterial luciferase-like"/>
    <property type="match status" value="1"/>
</dbReference>
<dbReference type="InterPro" id="IPR016215">
    <property type="entry name" value="NTA_MOA"/>
</dbReference>
<gene>
    <name evidence="8" type="ORF">GGR20_000252</name>
</gene>
<dbReference type="PANTHER" id="PTHR30011:SF16">
    <property type="entry name" value="C2H2 FINGER DOMAIN TRANSCRIPTION FACTOR (EUROFUNG)-RELATED"/>
    <property type="match status" value="1"/>
</dbReference>
<keyword evidence="2 6" id="KW-0288">FMN</keyword>
<evidence type="ECO:0000256" key="1">
    <source>
        <dbReference type="ARBA" id="ARBA00022630"/>
    </source>
</evidence>
<comment type="similarity">
    <text evidence="5">Belongs to the NtaA/SnaA/DszA monooxygenase family.</text>
</comment>
<keyword evidence="4 8" id="KW-0503">Monooxygenase</keyword>
<dbReference type="CDD" id="cd01095">
    <property type="entry name" value="Nitrilotriacetate_monoxgenase"/>
    <property type="match status" value="1"/>
</dbReference>
<dbReference type="InterPro" id="IPR011251">
    <property type="entry name" value="Luciferase-like_dom"/>
</dbReference>
<evidence type="ECO:0000313" key="8">
    <source>
        <dbReference type="EMBL" id="MBB4050634.1"/>
    </source>
</evidence>
<feature type="binding site" evidence="6">
    <location>
        <position position="221"/>
    </location>
    <ligand>
        <name>FMN</name>
        <dbReference type="ChEBI" id="CHEBI:58210"/>
    </ligand>
</feature>